<organism evidence="1">
    <name type="scientific">hydrothermal vent metagenome</name>
    <dbReference type="NCBI Taxonomy" id="652676"/>
    <lineage>
        <taxon>unclassified sequences</taxon>
        <taxon>metagenomes</taxon>
        <taxon>ecological metagenomes</taxon>
    </lineage>
</organism>
<evidence type="ECO:0000313" key="1">
    <source>
        <dbReference type="EMBL" id="VAW32515.1"/>
    </source>
</evidence>
<dbReference type="EMBL" id="UOEV01000052">
    <property type="protein sequence ID" value="VAW32515.1"/>
    <property type="molecule type" value="Genomic_DNA"/>
</dbReference>
<name>A0A3B0UN40_9ZZZZ</name>
<sequence length="53" mass="5562">FIQSSASMSDIVPGGQVTVNANENIKNQKSFTATEIDIIVNNLANEAPTAVAQ</sequence>
<proteinExistence type="predicted"/>
<protein>
    <submittedName>
        <fullName evidence="1">Uncharacterized protein</fullName>
    </submittedName>
</protein>
<reference evidence="1" key="1">
    <citation type="submission" date="2018-06" db="EMBL/GenBank/DDBJ databases">
        <authorList>
            <person name="Zhirakovskaya E."/>
        </authorList>
    </citation>
    <scope>NUCLEOTIDE SEQUENCE</scope>
</reference>
<dbReference type="AlphaFoldDB" id="A0A3B0UN40"/>
<feature type="non-terminal residue" evidence="1">
    <location>
        <position position="1"/>
    </location>
</feature>
<accession>A0A3B0UN40</accession>
<gene>
    <name evidence="1" type="ORF">MNBD_CPR01-121</name>
</gene>